<feature type="transmembrane region" description="Helical" evidence="1">
    <location>
        <begin position="38"/>
        <end position="60"/>
    </location>
</feature>
<dbReference type="Proteomes" id="UP000239047">
    <property type="component" value="Unassembled WGS sequence"/>
</dbReference>
<feature type="transmembrane region" description="Helical" evidence="1">
    <location>
        <begin position="99"/>
        <end position="123"/>
    </location>
</feature>
<sequence length="129" mass="14455">MITIFKFFSLKVVSIVLFFFISVNVLNSNSSSEEFPFVFLYMMVISVILFLTTLFADLYVSQKKLSDGRKIAVQLVIYLGIGLILGVWINTYFIAGSSVFIGIIGSVSLWCIQALLSVFINFLSKLKIA</sequence>
<comment type="caution">
    <text evidence="3">The sequence shown here is derived from an EMBL/GenBank/DDBJ whole genome shotgun (WGS) entry which is preliminary data.</text>
</comment>
<evidence type="ECO:0000313" key="4">
    <source>
        <dbReference type="Proteomes" id="UP000239047"/>
    </source>
</evidence>
<dbReference type="AlphaFoldDB" id="A0A2S5G846"/>
<evidence type="ECO:0000313" key="3">
    <source>
        <dbReference type="EMBL" id="PPA69148.1"/>
    </source>
</evidence>
<reference evidence="3 4" key="1">
    <citation type="submission" date="2018-02" db="EMBL/GenBank/DDBJ databases">
        <title>Jeotgalibacillus proteolyticum sp. nov. a protease producing bacterium isolated from ocean sediments of Laizhou Bay.</title>
        <authorList>
            <person name="Li Y."/>
        </authorList>
    </citation>
    <scope>NUCLEOTIDE SEQUENCE [LARGE SCALE GENOMIC DNA]</scope>
    <source>
        <strain evidence="3 4">22-7</strain>
    </source>
</reference>
<feature type="domain" description="SSD" evidence="2">
    <location>
        <begin position="1"/>
        <end position="129"/>
    </location>
</feature>
<dbReference type="PROSITE" id="PS50156">
    <property type="entry name" value="SSD"/>
    <property type="match status" value="1"/>
</dbReference>
<keyword evidence="1" id="KW-0812">Transmembrane</keyword>
<dbReference type="InterPro" id="IPR000731">
    <property type="entry name" value="SSD"/>
</dbReference>
<keyword evidence="4" id="KW-1185">Reference proteome</keyword>
<gene>
    <name evidence="3" type="ORF">C4B60_17735</name>
</gene>
<proteinExistence type="predicted"/>
<keyword evidence="1" id="KW-1133">Transmembrane helix</keyword>
<evidence type="ECO:0000256" key="1">
    <source>
        <dbReference type="SAM" id="Phobius"/>
    </source>
</evidence>
<organism evidence="3 4">
    <name type="scientific">Jeotgalibacillus proteolyticus</name>
    <dbReference type="NCBI Taxonomy" id="2082395"/>
    <lineage>
        <taxon>Bacteria</taxon>
        <taxon>Bacillati</taxon>
        <taxon>Bacillota</taxon>
        <taxon>Bacilli</taxon>
        <taxon>Bacillales</taxon>
        <taxon>Caryophanaceae</taxon>
        <taxon>Jeotgalibacillus</taxon>
    </lineage>
</organism>
<dbReference type="EMBL" id="PREZ01000007">
    <property type="protein sequence ID" value="PPA69148.1"/>
    <property type="molecule type" value="Genomic_DNA"/>
</dbReference>
<accession>A0A2S5G846</accession>
<protein>
    <recommendedName>
        <fullName evidence="2">SSD domain-containing protein</fullName>
    </recommendedName>
</protein>
<name>A0A2S5G846_9BACL</name>
<keyword evidence="1" id="KW-0472">Membrane</keyword>
<feature type="transmembrane region" description="Helical" evidence="1">
    <location>
        <begin position="72"/>
        <end position="93"/>
    </location>
</feature>
<feature type="transmembrane region" description="Helical" evidence="1">
    <location>
        <begin position="7"/>
        <end position="26"/>
    </location>
</feature>
<evidence type="ECO:0000259" key="2">
    <source>
        <dbReference type="PROSITE" id="PS50156"/>
    </source>
</evidence>